<accession>A0A7J0GKS7</accession>
<sequence length="469" mass="52351">MATASGLARDENGQWILEFRENIGWATSLKAAVWSILKAVDIAISRAFAKVIIESDSVEALNLVTYGSDNHPLYNFTETIRGSVYGRVQVSACLEGSKSECRNDGPISRATGWDGRFDGHIYGKINFANSEDVVRTYIVLFMLLSCQRQGGESLEKVDLCKFVYLRNAVEASKKHKSRVQWLVWGDHNTKIFTRRLLGTKFVRSRDGSGIREIIQSKVSRECHGALITPVNAEEIKKAMLSIKRDKAPGPDGFNAAFFHDNLDVVKAVKTFFSKGYLLKEWNCTTHTLVPKTSCPDTMRDYRPIDCCNVIYKCITKVLAGRLQSVLPSVLNQSKAERASTKYTESEIFFAGVTNDDKAVLGSIFPIPEGALPVKYLGVPLITTRLKYGDCMLMTEKILQRINRWGRAQLMHGLGKGTAPNGMYTTKSAWNAIRCAGNAVLWHQIVWYEHNEPKLSGSAVVRSVDSLYSL</sequence>
<dbReference type="OrthoDB" id="1938551at2759"/>
<evidence type="ECO:0000313" key="3">
    <source>
        <dbReference type="Proteomes" id="UP000585474"/>
    </source>
</evidence>
<dbReference type="AlphaFoldDB" id="A0A7J0GKS7"/>
<name>A0A7J0GKS7_9ERIC</name>
<dbReference type="GO" id="GO:0004523">
    <property type="term" value="F:RNA-DNA hybrid ribonuclease activity"/>
    <property type="evidence" value="ECO:0007669"/>
    <property type="project" value="InterPro"/>
</dbReference>
<dbReference type="Proteomes" id="UP000585474">
    <property type="component" value="Unassembled WGS sequence"/>
</dbReference>
<feature type="domain" description="RNase H type-1" evidence="1">
    <location>
        <begin position="2"/>
        <end position="81"/>
    </location>
</feature>
<dbReference type="CDD" id="cd06222">
    <property type="entry name" value="RNase_H_like"/>
    <property type="match status" value="1"/>
</dbReference>
<dbReference type="PANTHER" id="PTHR46890">
    <property type="entry name" value="NON-LTR RETROLELEMENT REVERSE TRANSCRIPTASE-LIKE PROTEIN-RELATED"/>
    <property type="match status" value="1"/>
</dbReference>
<keyword evidence="3" id="KW-1185">Reference proteome</keyword>
<dbReference type="InterPro" id="IPR044730">
    <property type="entry name" value="RNase_H-like_dom_plant"/>
</dbReference>
<dbReference type="GO" id="GO:0003676">
    <property type="term" value="F:nucleic acid binding"/>
    <property type="evidence" value="ECO:0007669"/>
    <property type="project" value="InterPro"/>
</dbReference>
<dbReference type="InterPro" id="IPR052343">
    <property type="entry name" value="Retrotransposon-Effector_Assoc"/>
</dbReference>
<dbReference type="PANTHER" id="PTHR46890:SF48">
    <property type="entry name" value="RNA-DIRECTED DNA POLYMERASE"/>
    <property type="match status" value="1"/>
</dbReference>
<reference evidence="2 3" key="1">
    <citation type="submission" date="2019-07" db="EMBL/GenBank/DDBJ databases">
        <title>De Novo Assembly of kiwifruit Actinidia rufa.</title>
        <authorList>
            <person name="Sugita-Konishi S."/>
            <person name="Sato K."/>
            <person name="Mori E."/>
            <person name="Abe Y."/>
            <person name="Kisaki G."/>
            <person name="Hamano K."/>
            <person name="Suezawa K."/>
            <person name="Otani M."/>
            <person name="Fukuda T."/>
            <person name="Manabe T."/>
            <person name="Gomi K."/>
            <person name="Tabuchi M."/>
            <person name="Akimitsu K."/>
            <person name="Kataoka I."/>
        </authorList>
    </citation>
    <scope>NUCLEOTIDE SEQUENCE [LARGE SCALE GENOMIC DNA]</scope>
    <source>
        <strain evidence="3">cv. Fuchu</strain>
    </source>
</reference>
<protein>
    <recommendedName>
        <fullName evidence="1">RNase H type-1 domain-containing protein</fullName>
    </recommendedName>
</protein>
<evidence type="ECO:0000313" key="2">
    <source>
        <dbReference type="EMBL" id="GFZ11429.1"/>
    </source>
</evidence>
<organism evidence="2 3">
    <name type="scientific">Actinidia rufa</name>
    <dbReference type="NCBI Taxonomy" id="165716"/>
    <lineage>
        <taxon>Eukaryota</taxon>
        <taxon>Viridiplantae</taxon>
        <taxon>Streptophyta</taxon>
        <taxon>Embryophyta</taxon>
        <taxon>Tracheophyta</taxon>
        <taxon>Spermatophyta</taxon>
        <taxon>Magnoliopsida</taxon>
        <taxon>eudicotyledons</taxon>
        <taxon>Gunneridae</taxon>
        <taxon>Pentapetalae</taxon>
        <taxon>asterids</taxon>
        <taxon>Ericales</taxon>
        <taxon>Actinidiaceae</taxon>
        <taxon>Actinidia</taxon>
    </lineage>
</organism>
<gene>
    <name evidence="2" type="ORF">Acr_22g0008270</name>
</gene>
<dbReference type="InterPro" id="IPR002156">
    <property type="entry name" value="RNaseH_domain"/>
</dbReference>
<dbReference type="EMBL" id="BJWL01000022">
    <property type="protein sequence ID" value="GFZ11429.1"/>
    <property type="molecule type" value="Genomic_DNA"/>
</dbReference>
<dbReference type="Pfam" id="PF13456">
    <property type="entry name" value="RVT_3"/>
    <property type="match status" value="1"/>
</dbReference>
<comment type="caution">
    <text evidence="2">The sequence shown here is derived from an EMBL/GenBank/DDBJ whole genome shotgun (WGS) entry which is preliminary data.</text>
</comment>
<evidence type="ECO:0000259" key="1">
    <source>
        <dbReference type="Pfam" id="PF13456"/>
    </source>
</evidence>
<proteinExistence type="predicted"/>